<organism evidence="1 2">
    <name type="scientific">Mycena maculata</name>
    <dbReference type="NCBI Taxonomy" id="230809"/>
    <lineage>
        <taxon>Eukaryota</taxon>
        <taxon>Fungi</taxon>
        <taxon>Dikarya</taxon>
        <taxon>Basidiomycota</taxon>
        <taxon>Agaricomycotina</taxon>
        <taxon>Agaricomycetes</taxon>
        <taxon>Agaricomycetidae</taxon>
        <taxon>Agaricales</taxon>
        <taxon>Marasmiineae</taxon>
        <taxon>Mycenaceae</taxon>
        <taxon>Mycena</taxon>
    </lineage>
</organism>
<protein>
    <submittedName>
        <fullName evidence="1">Uncharacterized protein</fullName>
    </submittedName>
</protein>
<reference evidence="1" key="1">
    <citation type="submission" date="2023-03" db="EMBL/GenBank/DDBJ databases">
        <title>Massive genome expansion in bonnet fungi (Mycena s.s.) driven by repeated elements and novel gene families across ecological guilds.</title>
        <authorList>
            <consortium name="Lawrence Berkeley National Laboratory"/>
            <person name="Harder C.B."/>
            <person name="Miyauchi S."/>
            <person name="Viragh M."/>
            <person name="Kuo A."/>
            <person name="Thoen E."/>
            <person name="Andreopoulos B."/>
            <person name="Lu D."/>
            <person name="Skrede I."/>
            <person name="Drula E."/>
            <person name="Henrissat B."/>
            <person name="Morin E."/>
            <person name="Kohler A."/>
            <person name="Barry K."/>
            <person name="LaButti K."/>
            <person name="Morin E."/>
            <person name="Salamov A."/>
            <person name="Lipzen A."/>
            <person name="Mereny Z."/>
            <person name="Hegedus B."/>
            <person name="Baldrian P."/>
            <person name="Stursova M."/>
            <person name="Weitz H."/>
            <person name="Taylor A."/>
            <person name="Grigoriev I.V."/>
            <person name="Nagy L.G."/>
            <person name="Martin F."/>
            <person name="Kauserud H."/>
        </authorList>
    </citation>
    <scope>NUCLEOTIDE SEQUENCE</scope>
    <source>
        <strain evidence="1">CBHHK188m</strain>
    </source>
</reference>
<dbReference type="GO" id="GO:0005770">
    <property type="term" value="C:late endosome"/>
    <property type="evidence" value="ECO:0007669"/>
    <property type="project" value="TreeGrafter"/>
</dbReference>
<dbReference type="Pfam" id="PF23556">
    <property type="entry name" value="TPR_Vps41"/>
    <property type="match status" value="1"/>
</dbReference>
<dbReference type="PANTHER" id="PTHR12616">
    <property type="entry name" value="VACUOLAR PROTEIN SORTING VPS41"/>
    <property type="match status" value="1"/>
</dbReference>
<dbReference type="GO" id="GO:0034058">
    <property type="term" value="P:endosomal vesicle fusion"/>
    <property type="evidence" value="ECO:0007669"/>
    <property type="project" value="TreeGrafter"/>
</dbReference>
<dbReference type="AlphaFoldDB" id="A0AAD7IEW6"/>
<gene>
    <name evidence="1" type="ORF">DFH07DRAFT_981369</name>
</gene>
<comment type="caution">
    <text evidence="1">The sequence shown here is derived from an EMBL/GenBank/DDBJ whole genome shotgun (WGS) entry which is preliminary data.</text>
</comment>
<dbReference type="EMBL" id="JARJLG010000122">
    <property type="protein sequence ID" value="KAJ7741542.1"/>
    <property type="molecule type" value="Genomic_DNA"/>
</dbReference>
<evidence type="ECO:0000313" key="1">
    <source>
        <dbReference type="EMBL" id="KAJ7741542.1"/>
    </source>
</evidence>
<dbReference type="InterPro" id="IPR011990">
    <property type="entry name" value="TPR-like_helical_dom_sf"/>
</dbReference>
<proteinExistence type="predicted"/>
<dbReference type="InterPro" id="IPR045111">
    <property type="entry name" value="Vps41/Vps8"/>
</dbReference>
<accession>A0AAD7IEW6</accession>
<dbReference type="PANTHER" id="PTHR12616:SF1">
    <property type="entry name" value="VACUOLAR PROTEIN SORTING-ASSOCIATED PROTEIN 41 HOMOLOG"/>
    <property type="match status" value="1"/>
</dbReference>
<name>A0AAD7IEW6_9AGAR</name>
<dbReference type="GO" id="GO:0009267">
    <property type="term" value="P:cellular response to starvation"/>
    <property type="evidence" value="ECO:0007669"/>
    <property type="project" value="TreeGrafter"/>
</dbReference>
<keyword evidence="2" id="KW-1185">Reference proteome</keyword>
<evidence type="ECO:0000313" key="2">
    <source>
        <dbReference type="Proteomes" id="UP001215280"/>
    </source>
</evidence>
<dbReference type="GO" id="GO:0006623">
    <property type="term" value="P:protein targeting to vacuole"/>
    <property type="evidence" value="ECO:0007669"/>
    <property type="project" value="InterPro"/>
</dbReference>
<dbReference type="GO" id="GO:0016236">
    <property type="term" value="P:macroautophagy"/>
    <property type="evidence" value="ECO:0007669"/>
    <property type="project" value="TreeGrafter"/>
</dbReference>
<sequence>MPNPKSRLSHPYVRTPNPACQPAYAHVRTPTLSPQTSHALRYCAVLPHQASAQRRRAPRAAHHLDADAISLTDFTPWGCNDYVLADVDAGGDSRCYVALSPRDVVIAKRHDRQDHVAWLVEWKRYEALLEVEWLEEDGHEQDGGGECIQHLVNDGEFVNAARLTPKVLLMDHIHSIPVGRVVEQLQSRPYFLFLYLDALIEKEPHGDRVRGYAGQIIRRAYHICDELALVLEMVFLLGRMGNNKQALTLTLIIERLGDVHQAIDFAKEQNDDLWEDLLKYSETRPTFISGLLKNIGAEIRPLRLIRRIKNGLEIPGLQEALIKILQEFHLQI</sequence>
<dbReference type="GO" id="GO:0030897">
    <property type="term" value="C:HOPS complex"/>
    <property type="evidence" value="ECO:0007669"/>
    <property type="project" value="TreeGrafter"/>
</dbReference>
<dbReference type="Proteomes" id="UP001215280">
    <property type="component" value="Unassembled WGS sequence"/>
</dbReference>
<dbReference type="Gene3D" id="1.25.40.10">
    <property type="entry name" value="Tetratricopeptide repeat domain"/>
    <property type="match status" value="1"/>
</dbReference>